<dbReference type="NCBIfam" id="TIGR02937">
    <property type="entry name" value="sigma70-ECF"/>
    <property type="match status" value="1"/>
</dbReference>
<comment type="similarity">
    <text evidence="1">Belongs to the sigma-70 factor family. ECF subfamily.</text>
</comment>
<dbReference type="PANTHER" id="PTHR43133:SF57">
    <property type="entry name" value="RNA POLYMERASE SIGMA-70 FACTOR"/>
    <property type="match status" value="1"/>
</dbReference>
<dbReference type="GO" id="GO:0016987">
    <property type="term" value="F:sigma factor activity"/>
    <property type="evidence" value="ECO:0007669"/>
    <property type="project" value="UniProtKB-KW"/>
</dbReference>
<dbReference type="CDD" id="cd06171">
    <property type="entry name" value="Sigma70_r4"/>
    <property type="match status" value="1"/>
</dbReference>
<evidence type="ECO:0000256" key="1">
    <source>
        <dbReference type="ARBA" id="ARBA00010641"/>
    </source>
</evidence>
<sequence length="201" mass="23077">MNRSCGSYQQTHLAAAQTNGTSPAEQHGSQDVQELQTFYEENLGLIYRYIYSRVGNREEAEDLTSQTFVKAVRGIDRERSRQSMQKWLFQIARTTVADYWRAYYRISVNSLDELLDAGWEGPTEEEPLPINTAPNERVQRILLALPEHYREILNCRFLLNLSIKDTAQQMGLTEANVKVLQFRALKRAADIEETLVETTGS</sequence>
<keyword evidence="2" id="KW-0805">Transcription regulation</keyword>
<dbReference type="InterPro" id="IPR014284">
    <property type="entry name" value="RNA_pol_sigma-70_dom"/>
</dbReference>
<evidence type="ECO:0000259" key="7">
    <source>
        <dbReference type="Pfam" id="PF08281"/>
    </source>
</evidence>
<evidence type="ECO:0000256" key="5">
    <source>
        <dbReference type="SAM" id="MobiDB-lite"/>
    </source>
</evidence>
<dbReference type="AlphaFoldDB" id="A0A8J3N0T5"/>
<dbReference type="GO" id="GO:0006352">
    <property type="term" value="P:DNA-templated transcription initiation"/>
    <property type="evidence" value="ECO:0007669"/>
    <property type="project" value="InterPro"/>
</dbReference>
<dbReference type="Pfam" id="PF04542">
    <property type="entry name" value="Sigma70_r2"/>
    <property type="match status" value="1"/>
</dbReference>
<dbReference type="Gene3D" id="1.10.1740.10">
    <property type="match status" value="1"/>
</dbReference>
<evidence type="ECO:0000256" key="3">
    <source>
        <dbReference type="ARBA" id="ARBA00023082"/>
    </source>
</evidence>
<dbReference type="SUPFAM" id="SSF88946">
    <property type="entry name" value="Sigma2 domain of RNA polymerase sigma factors"/>
    <property type="match status" value="1"/>
</dbReference>
<proteinExistence type="inferred from homology"/>
<feature type="region of interest" description="Disordered" evidence="5">
    <location>
        <begin position="1"/>
        <end position="31"/>
    </location>
</feature>
<dbReference type="Gene3D" id="1.10.10.10">
    <property type="entry name" value="Winged helix-like DNA-binding domain superfamily/Winged helix DNA-binding domain"/>
    <property type="match status" value="1"/>
</dbReference>
<dbReference type="InterPro" id="IPR013325">
    <property type="entry name" value="RNA_pol_sigma_r2"/>
</dbReference>
<protein>
    <submittedName>
        <fullName evidence="8">Putative RNA polymerase sigma factor</fullName>
    </submittedName>
</protein>
<dbReference type="Proteomes" id="UP000597444">
    <property type="component" value="Unassembled WGS sequence"/>
</dbReference>
<gene>
    <name evidence="8" type="ORF">KSF_033100</name>
</gene>
<evidence type="ECO:0000313" key="9">
    <source>
        <dbReference type="Proteomes" id="UP000597444"/>
    </source>
</evidence>
<keyword evidence="9" id="KW-1185">Reference proteome</keyword>
<keyword evidence="4" id="KW-0804">Transcription</keyword>
<evidence type="ECO:0000256" key="2">
    <source>
        <dbReference type="ARBA" id="ARBA00023015"/>
    </source>
</evidence>
<comment type="caution">
    <text evidence="8">The sequence shown here is derived from an EMBL/GenBank/DDBJ whole genome shotgun (WGS) entry which is preliminary data.</text>
</comment>
<reference evidence="8" key="1">
    <citation type="submission" date="2020-10" db="EMBL/GenBank/DDBJ databases">
        <title>Taxonomic study of unclassified bacteria belonging to the class Ktedonobacteria.</title>
        <authorList>
            <person name="Yabe S."/>
            <person name="Wang C.M."/>
            <person name="Zheng Y."/>
            <person name="Sakai Y."/>
            <person name="Cavaletti L."/>
            <person name="Monciardini P."/>
            <person name="Donadio S."/>
        </authorList>
    </citation>
    <scope>NUCLEOTIDE SEQUENCE</scope>
    <source>
        <strain evidence="8">ID150040</strain>
    </source>
</reference>
<evidence type="ECO:0000259" key="6">
    <source>
        <dbReference type="Pfam" id="PF04542"/>
    </source>
</evidence>
<dbReference type="GO" id="GO:0003677">
    <property type="term" value="F:DNA binding"/>
    <property type="evidence" value="ECO:0007669"/>
    <property type="project" value="InterPro"/>
</dbReference>
<dbReference type="InterPro" id="IPR039425">
    <property type="entry name" value="RNA_pol_sigma-70-like"/>
</dbReference>
<dbReference type="PANTHER" id="PTHR43133">
    <property type="entry name" value="RNA POLYMERASE ECF-TYPE SIGMA FACTO"/>
    <property type="match status" value="1"/>
</dbReference>
<organism evidence="8 9">
    <name type="scientific">Reticulibacter mediterranei</name>
    <dbReference type="NCBI Taxonomy" id="2778369"/>
    <lineage>
        <taxon>Bacteria</taxon>
        <taxon>Bacillati</taxon>
        <taxon>Chloroflexota</taxon>
        <taxon>Ktedonobacteria</taxon>
        <taxon>Ktedonobacterales</taxon>
        <taxon>Reticulibacteraceae</taxon>
        <taxon>Reticulibacter</taxon>
    </lineage>
</organism>
<evidence type="ECO:0000256" key="4">
    <source>
        <dbReference type="ARBA" id="ARBA00023163"/>
    </source>
</evidence>
<feature type="domain" description="RNA polymerase sigma factor 70 region 4 type 2" evidence="7">
    <location>
        <begin position="136"/>
        <end position="187"/>
    </location>
</feature>
<dbReference type="InterPro" id="IPR007627">
    <property type="entry name" value="RNA_pol_sigma70_r2"/>
</dbReference>
<keyword evidence="3" id="KW-0731">Sigma factor</keyword>
<evidence type="ECO:0000313" key="8">
    <source>
        <dbReference type="EMBL" id="GHO93262.1"/>
    </source>
</evidence>
<dbReference type="InterPro" id="IPR013324">
    <property type="entry name" value="RNA_pol_sigma_r3/r4-like"/>
</dbReference>
<dbReference type="Pfam" id="PF08281">
    <property type="entry name" value="Sigma70_r4_2"/>
    <property type="match status" value="1"/>
</dbReference>
<feature type="domain" description="RNA polymerase sigma-70 region 2" evidence="6">
    <location>
        <begin position="38"/>
        <end position="102"/>
    </location>
</feature>
<name>A0A8J3N0T5_9CHLR</name>
<dbReference type="SUPFAM" id="SSF88659">
    <property type="entry name" value="Sigma3 and sigma4 domains of RNA polymerase sigma factors"/>
    <property type="match status" value="1"/>
</dbReference>
<dbReference type="InterPro" id="IPR013249">
    <property type="entry name" value="RNA_pol_sigma70_r4_t2"/>
</dbReference>
<dbReference type="EMBL" id="BNJK01000001">
    <property type="protein sequence ID" value="GHO93262.1"/>
    <property type="molecule type" value="Genomic_DNA"/>
</dbReference>
<dbReference type="InterPro" id="IPR036388">
    <property type="entry name" value="WH-like_DNA-bd_sf"/>
</dbReference>
<dbReference type="RefSeq" id="WP_220204056.1">
    <property type="nucleotide sequence ID" value="NZ_BNJK01000001.1"/>
</dbReference>
<accession>A0A8J3N0T5</accession>